<evidence type="ECO:0000256" key="1">
    <source>
        <dbReference type="ARBA" id="ARBA00006484"/>
    </source>
</evidence>
<reference evidence="4 5" key="1">
    <citation type="submission" date="2020-07" db="EMBL/GenBank/DDBJ databases">
        <title>Comparative genomics of pyrophilous fungi reveals a link between fire events and developmental genes.</title>
        <authorList>
            <consortium name="DOE Joint Genome Institute"/>
            <person name="Steindorff A.S."/>
            <person name="Carver A."/>
            <person name="Calhoun S."/>
            <person name="Stillman K."/>
            <person name="Liu H."/>
            <person name="Lipzen A."/>
            <person name="Pangilinan J."/>
            <person name="Labutti K."/>
            <person name="Bruns T.D."/>
            <person name="Grigoriev I.V."/>
        </authorList>
    </citation>
    <scope>NUCLEOTIDE SEQUENCE [LARGE SCALE GENOMIC DNA]</scope>
    <source>
        <strain evidence="4 5">CBS 144469</strain>
    </source>
</reference>
<dbReference type="Gene3D" id="3.40.50.720">
    <property type="entry name" value="NAD(P)-binding Rossmann-like Domain"/>
    <property type="match status" value="1"/>
</dbReference>
<evidence type="ECO:0000313" key="4">
    <source>
        <dbReference type="EMBL" id="KAF6755890.1"/>
    </source>
</evidence>
<organism evidence="4 5">
    <name type="scientific">Ephemerocybe angulata</name>
    <dbReference type="NCBI Taxonomy" id="980116"/>
    <lineage>
        <taxon>Eukaryota</taxon>
        <taxon>Fungi</taxon>
        <taxon>Dikarya</taxon>
        <taxon>Basidiomycota</taxon>
        <taxon>Agaricomycotina</taxon>
        <taxon>Agaricomycetes</taxon>
        <taxon>Agaricomycetidae</taxon>
        <taxon>Agaricales</taxon>
        <taxon>Agaricineae</taxon>
        <taxon>Psathyrellaceae</taxon>
        <taxon>Ephemerocybe</taxon>
    </lineage>
</organism>
<keyword evidence="3" id="KW-0560">Oxidoreductase</keyword>
<accession>A0A8H6HZF9</accession>
<sequence length="135" mass="14662">MMYDQYTTPSYASSFGTRRSATRKSWPADKKYIKGVIQAAQSPINPPISHSQTVLKSKIIMSKVILVTGGNAGIGYELVKLLASKPEGHKVYLGARNQKSGKEVQDALNAEGLKNVHFIQIDVTPQAGITFPQGT</sequence>
<evidence type="ECO:0000256" key="2">
    <source>
        <dbReference type="ARBA" id="ARBA00022857"/>
    </source>
</evidence>
<dbReference type="SUPFAM" id="SSF51735">
    <property type="entry name" value="NAD(P)-binding Rossmann-fold domains"/>
    <property type="match status" value="1"/>
</dbReference>
<comment type="similarity">
    <text evidence="1">Belongs to the short-chain dehydrogenases/reductases (SDR) family.</text>
</comment>
<name>A0A8H6HZF9_9AGAR</name>
<evidence type="ECO:0000256" key="3">
    <source>
        <dbReference type="ARBA" id="ARBA00023002"/>
    </source>
</evidence>
<evidence type="ECO:0000313" key="5">
    <source>
        <dbReference type="Proteomes" id="UP000521943"/>
    </source>
</evidence>
<dbReference type="Pfam" id="PF00106">
    <property type="entry name" value="adh_short"/>
    <property type="match status" value="1"/>
</dbReference>
<dbReference type="GO" id="GO:0016491">
    <property type="term" value="F:oxidoreductase activity"/>
    <property type="evidence" value="ECO:0007669"/>
    <property type="project" value="UniProtKB-KW"/>
</dbReference>
<gene>
    <name evidence="4" type="ORF">DFP72DRAFT_303935</name>
</gene>
<comment type="caution">
    <text evidence="4">The sequence shown here is derived from an EMBL/GenBank/DDBJ whole genome shotgun (WGS) entry which is preliminary data.</text>
</comment>
<keyword evidence="5" id="KW-1185">Reference proteome</keyword>
<dbReference type="InterPro" id="IPR036291">
    <property type="entry name" value="NAD(P)-bd_dom_sf"/>
</dbReference>
<dbReference type="EMBL" id="JACGCI010000028">
    <property type="protein sequence ID" value="KAF6755890.1"/>
    <property type="molecule type" value="Genomic_DNA"/>
</dbReference>
<dbReference type="OrthoDB" id="3040977at2759"/>
<dbReference type="PANTHER" id="PTHR43963:SF6">
    <property type="entry name" value="CHAIN DEHYDROGENASE FAMILY PROTEIN, PUTATIVE (AFU_ORTHOLOGUE AFUA_3G15350)-RELATED"/>
    <property type="match status" value="1"/>
</dbReference>
<dbReference type="PANTHER" id="PTHR43963">
    <property type="entry name" value="CARBONYL REDUCTASE 1-RELATED"/>
    <property type="match status" value="1"/>
</dbReference>
<dbReference type="AlphaFoldDB" id="A0A8H6HZF9"/>
<protein>
    <submittedName>
        <fullName evidence="4">Uncharacterized protein</fullName>
    </submittedName>
</protein>
<keyword evidence="2" id="KW-0521">NADP</keyword>
<dbReference type="Proteomes" id="UP000521943">
    <property type="component" value="Unassembled WGS sequence"/>
</dbReference>
<dbReference type="InterPro" id="IPR002347">
    <property type="entry name" value="SDR_fam"/>
</dbReference>
<proteinExistence type="inferred from homology"/>